<keyword evidence="11 13" id="KW-0472">Membrane</keyword>
<dbReference type="EMBL" id="RBZY01000010">
    <property type="protein sequence ID" value="RWR21357.1"/>
    <property type="molecule type" value="Genomic_DNA"/>
</dbReference>
<dbReference type="RefSeq" id="WP_128216928.1">
    <property type="nucleotide sequence ID" value="NZ_RBZY01000010.1"/>
</dbReference>
<keyword evidence="5" id="KW-0597">Phosphoprotein</keyword>
<feature type="transmembrane region" description="Helical" evidence="13">
    <location>
        <begin position="99"/>
        <end position="132"/>
    </location>
</feature>
<evidence type="ECO:0000259" key="14">
    <source>
        <dbReference type="PROSITE" id="PS50109"/>
    </source>
</evidence>
<evidence type="ECO:0000256" key="5">
    <source>
        <dbReference type="ARBA" id="ARBA00022553"/>
    </source>
</evidence>
<dbReference type="SUPFAM" id="SSF55785">
    <property type="entry name" value="PYP-like sensor domain (PAS domain)"/>
    <property type="match status" value="1"/>
</dbReference>
<dbReference type="SUPFAM" id="SSF47384">
    <property type="entry name" value="Homodimeric domain of signal transducing histidine kinase"/>
    <property type="match status" value="1"/>
</dbReference>
<keyword evidence="9" id="KW-0067">ATP-binding</keyword>
<dbReference type="Pfam" id="PF00512">
    <property type="entry name" value="HisKA"/>
    <property type="match status" value="1"/>
</dbReference>
<keyword evidence="12" id="KW-0175">Coiled coil</keyword>
<dbReference type="InterPro" id="IPR005467">
    <property type="entry name" value="His_kinase_dom"/>
</dbReference>
<evidence type="ECO:0000313" key="15">
    <source>
        <dbReference type="EMBL" id="RWR21357.1"/>
    </source>
</evidence>
<dbReference type="InterPro" id="IPR036890">
    <property type="entry name" value="HATPase_C_sf"/>
</dbReference>
<evidence type="ECO:0000256" key="3">
    <source>
        <dbReference type="ARBA" id="ARBA00012438"/>
    </source>
</evidence>
<accession>A0A3S3LBE3</accession>
<dbReference type="CDD" id="cd00075">
    <property type="entry name" value="HATPase"/>
    <property type="match status" value="1"/>
</dbReference>
<dbReference type="Gene3D" id="3.30.565.10">
    <property type="entry name" value="Histidine kinase-like ATPase, C-terminal domain"/>
    <property type="match status" value="1"/>
</dbReference>
<evidence type="ECO:0000256" key="4">
    <source>
        <dbReference type="ARBA" id="ARBA00022475"/>
    </source>
</evidence>
<feature type="transmembrane region" description="Helical" evidence="13">
    <location>
        <begin position="44"/>
        <end position="62"/>
    </location>
</feature>
<keyword evidence="7" id="KW-0547">Nucleotide-binding</keyword>
<evidence type="ECO:0000256" key="6">
    <source>
        <dbReference type="ARBA" id="ARBA00022679"/>
    </source>
</evidence>
<feature type="domain" description="Histidine kinase" evidence="14">
    <location>
        <begin position="316"/>
        <end position="534"/>
    </location>
</feature>
<feature type="coiled-coil region" evidence="12">
    <location>
        <begin position="160"/>
        <end position="190"/>
    </location>
</feature>
<name>A0A3S3LBE3_9MICO</name>
<keyword evidence="8 15" id="KW-0418">Kinase</keyword>
<proteinExistence type="predicted"/>
<evidence type="ECO:0000256" key="13">
    <source>
        <dbReference type="SAM" id="Phobius"/>
    </source>
</evidence>
<dbReference type="Pfam" id="PF02518">
    <property type="entry name" value="HATPase_c"/>
    <property type="match status" value="1"/>
</dbReference>
<evidence type="ECO:0000313" key="16">
    <source>
        <dbReference type="Proteomes" id="UP000285970"/>
    </source>
</evidence>
<dbReference type="InterPro" id="IPR003594">
    <property type="entry name" value="HATPase_dom"/>
</dbReference>
<dbReference type="GO" id="GO:0005524">
    <property type="term" value="F:ATP binding"/>
    <property type="evidence" value="ECO:0007669"/>
    <property type="project" value="UniProtKB-KW"/>
</dbReference>
<gene>
    <name evidence="15" type="ORF">D8Y23_04275</name>
</gene>
<feature type="coiled-coil region" evidence="12">
    <location>
        <begin position="342"/>
        <end position="369"/>
    </location>
</feature>
<dbReference type="InterPro" id="IPR004358">
    <property type="entry name" value="Sig_transdc_His_kin-like_C"/>
</dbReference>
<dbReference type="GO" id="GO:0005886">
    <property type="term" value="C:plasma membrane"/>
    <property type="evidence" value="ECO:0007669"/>
    <property type="project" value="UniProtKB-SubCell"/>
</dbReference>
<sequence>MSGPSPSERLGLHRSLLTSQLLQAGATVLAVAVTLVLGQIEDVALFVAGAGMIFVCAGIVVLSPRDALPSWLVLVAPVVDVAAIGVMRESAPVAGIGLLWAFPAMWIGSVFGVRGVVGVTAAVTALITYQAFDEMQRVAASTFVLPFTLAALATMSHFAAQRTRAQRSLLENQSAELRRALERSRRQEDLVTEVLDAVDFGVIRITAEGEYAVSNEAHARLQASTEPLGPASDVFAADGITPLDPRATPFARARAGETFEGELVWFGMPGDDRRALNVTARRLPSREGKDGGSVVVSRDVTAEELALRAREDLVASVSHELRTPLTSILGYLELALDDDDLAASTREQLEIAERNAARLRELVADILAMSAASRHGVGFALHPAPTDVAEIVESAVTAVAPRAMAHGIRIDASGVHSCRAVVDAHRLRQVVDNLLSNAVKYNTRGGGVVVSVERAAEAVLITVADNGPGISPSEQARIFERFFRADAVRNSSVHGSGLGLAISRDIARAHGGDISLATAPGAGSVFTVRLPQKEEAQSWSLTS</sequence>
<evidence type="ECO:0000256" key="8">
    <source>
        <dbReference type="ARBA" id="ARBA00022777"/>
    </source>
</evidence>
<keyword evidence="13" id="KW-0812">Transmembrane</keyword>
<dbReference type="OrthoDB" id="9757990at2"/>
<keyword evidence="4" id="KW-1003">Cell membrane</keyword>
<feature type="transmembrane region" description="Helical" evidence="13">
    <location>
        <begin position="138"/>
        <end position="160"/>
    </location>
</feature>
<protein>
    <recommendedName>
        <fullName evidence="3">histidine kinase</fullName>
        <ecNumber evidence="3">2.7.13.3</ecNumber>
    </recommendedName>
</protein>
<organism evidence="15 16">
    <name type="scientific">Microbacterium enclense</name>
    <dbReference type="NCBI Taxonomy" id="993073"/>
    <lineage>
        <taxon>Bacteria</taxon>
        <taxon>Bacillati</taxon>
        <taxon>Actinomycetota</taxon>
        <taxon>Actinomycetes</taxon>
        <taxon>Micrococcales</taxon>
        <taxon>Microbacteriaceae</taxon>
        <taxon>Microbacterium</taxon>
    </lineage>
</organism>
<comment type="caution">
    <text evidence="15">The sequence shown here is derived from an EMBL/GenBank/DDBJ whole genome shotgun (WGS) entry which is preliminary data.</text>
</comment>
<dbReference type="Gene3D" id="3.30.450.20">
    <property type="entry name" value="PAS domain"/>
    <property type="match status" value="1"/>
</dbReference>
<dbReference type="SUPFAM" id="SSF55874">
    <property type="entry name" value="ATPase domain of HSP90 chaperone/DNA topoisomerase II/histidine kinase"/>
    <property type="match status" value="1"/>
</dbReference>
<evidence type="ECO:0000256" key="1">
    <source>
        <dbReference type="ARBA" id="ARBA00000085"/>
    </source>
</evidence>
<dbReference type="Gene3D" id="1.10.287.130">
    <property type="match status" value="1"/>
</dbReference>
<dbReference type="PANTHER" id="PTHR43547:SF2">
    <property type="entry name" value="HYBRID SIGNAL TRANSDUCTION HISTIDINE KINASE C"/>
    <property type="match status" value="1"/>
</dbReference>
<keyword evidence="13" id="KW-1133">Transmembrane helix</keyword>
<dbReference type="Proteomes" id="UP000285970">
    <property type="component" value="Unassembled WGS sequence"/>
</dbReference>
<dbReference type="EC" id="2.7.13.3" evidence="3"/>
<keyword evidence="10" id="KW-0902">Two-component regulatory system</keyword>
<dbReference type="PROSITE" id="PS50109">
    <property type="entry name" value="HIS_KIN"/>
    <property type="match status" value="1"/>
</dbReference>
<dbReference type="InterPro" id="IPR036097">
    <property type="entry name" value="HisK_dim/P_sf"/>
</dbReference>
<evidence type="ECO:0000256" key="9">
    <source>
        <dbReference type="ARBA" id="ARBA00022840"/>
    </source>
</evidence>
<evidence type="ECO:0000256" key="11">
    <source>
        <dbReference type="ARBA" id="ARBA00023136"/>
    </source>
</evidence>
<dbReference type="GO" id="GO:0000155">
    <property type="term" value="F:phosphorelay sensor kinase activity"/>
    <property type="evidence" value="ECO:0007669"/>
    <property type="project" value="InterPro"/>
</dbReference>
<dbReference type="SMART" id="SM00387">
    <property type="entry name" value="HATPase_c"/>
    <property type="match status" value="1"/>
</dbReference>
<dbReference type="CDD" id="cd00082">
    <property type="entry name" value="HisKA"/>
    <property type="match status" value="1"/>
</dbReference>
<feature type="transmembrane region" description="Helical" evidence="13">
    <location>
        <begin position="20"/>
        <end position="37"/>
    </location>
</feature>
<dbReference type="InterPro" id="IPR035965">
    <property type="entry name" value="PAS-like_dom_sf"/>
</dbReference>
<evidence type="ECO:0000256" key="2">
    <source>
        <dbReference type="ARBA" id="ARBA00004236"/>
    </source>
</evidence>
<dbReference type="AlphaFoldDB" id="A0A3S3LBE3"/>
<evidence type="ECO:0000256" key="12">
    <source>
        <dbReference type="SAM" id="Coils"/>
    </source>
</evidence>
<evidence type="ECO:0000256" key="7">
    <source>
        <dbReference type="ARBA" id="ARBA00022741"/>
    </source>
</evidence>
<dbReference type="PRINTS" id="PR00344">
    <property type="entry name" value="BCTRLSENSOR"/>
</dbReference>
<comment type="catalytic activity">
    <reaction evidence="1">
        <text>ATP + protein L-histidine = ADP + protein N-phospho-L-histidine.</text>
        <dbReference type="EC" id="2.7.13.3"/>
    </reaction>
</comment>
<keyword evidence="6" id="KW-0808">Transferase</keyword>
<reference evidence="15 16" key="1">
    <citation type="journal article" date="2018" name="Front. Microbiol.">
        <title>Novel Insights Into Bacterial Dimethylsulfoniopropionate Catabolism in the East China Sea.</title>
        <authorList>
            <person name="Liu J."/>
            <person name="Liu J."/>
            <person name="Zhang S.H."/>
            <person name="Liang J."/>
            <person name="Lin H."/>
            <person name="Song D."/>
            <person name="Yang G.P."/>
            <person name="Todd J.D."/>
            <person name="Zhang X.H."/>
        </authorList>
    </citation>
    <scope>NUCLEOTIDE SEQUENCE [LARGE SCALE GENOMIC DNA]</scope>
    <source>
        <strain evidence="15 16">ZYFD042</strain>
    </source>
</reference>
<evidence type="ECO:0000256" key="10">
    <source>
        <dbReference type="ARBA" id="ARBA00023012"/>
    </source>
</evidence>
<dbReference type="FunFam" id="3.30.565.10:FF:000023">
    <property type="entry name" value="PAS domain-containing sensor histidine kinase"/>
    <property type="match status" value="1"/>
</dbReference>
<dbReference type="PANTHER" id="PTHR43547">
    <property type="entry name" value="TWO-COMPONENT HISTIDINE KINASE"/>
    <property type="match status" value="1"/>
</dbReference>
<dbReference type="SMART" id="SM00388">
    <property type="entry name" value="HisKA"/>
    <property type="match status" value="1"/>
</dbReference>
<comment type="subcellular location">
    <subcellularLocation>
        <location evidence="2">Cell membrane</location>
    </subcellularLocation>
</comment>
<dbReference type="InterPro" id="IPR003661">
    <property type="entry name" value="HisK_dim/P_dom"/>
</dbReference>